<sequence>MFQSSSDTSVNSPTPISLFSNDSVPSEPTSDEQPNLGAFTTVLREWNYLQPPRRMNPVNAVRQASETTTSTTTSQTQSYITPSDYSHSELEYDSDPRPEGSTVWSHKPIASYLKLEETATETDQDFDEYYGMDSDYLDTQSPAPYPAHRSAHTPSPHTSSLVPTDSEAKAYSDVSDEQGYYSSDTEGDPQSRTVYIEDGSDLDLESTNDDGGADMTQDADEEEEVMPTLGFQETLNFLADEREKLTAQRDAGATGQYNGRLVSLSAAAEPRRKRRRRRTKTPRARSTGPSTLSTTVTSATPNESTITTADHDPDQDADESSSSYDRYYSTTSNPNDNAYKSTPGTPARRGRQRQGRLRSTKSTPQLRIPAERLDDKGLEMHRLFLDEQDGPRVRQMKSLMKKLCQLFPEDREYLKQVSLKTMEPPEIISPGPIDHDGVEDLLGGFVDTRGPPPQQTNERLIHVFVDHSNILIGLLSFLKRYPNRHPQARLAITKLRRHLSHSALSLILERGRPVSRRVLVASSPLYQRLEGANQLGYEVRTLARVPDMGDGADRNADSRAKSGHLRSQSGGSGIVVGGTPASVPSIGIIVGQGASSRPSRLRSESVNTAPTGGRKKGHLRRISGSTSTESEQGGGGSGSGSAGTLSQVLLRGIGTTGVSISPPGRLSLNSQGNTPPARIRYREQGVDELLQLKLHQALASIDGPPPPGSTIILATGDGNAGQFNEDGFLGTVRTALKKGWKVELYAWEGGMSKAWKREFGEGSEWGNGQMFRIVGMEQFGGELVEVYTYAAGGSG</sequence>
<evidence type="ECO:0000256" key="1">
    <source>
        <dbReference type="SAM" id="MobiDB-lite"/>
    </source>
</evidence>
<accession>A0A2H3BNY6</accession>
<feature type="compositionally biased region" description="Basic and acidic residues" evidence="1">
    <location>
        <begin position="86"/>
        <end position="98"/>
    </location>
</feature>
<protein>
    <recommendedName>
        <fullName evidence="4">NYN domain-containing protein</fullName>
    </recommendedName>
</protein>
<name>A0A2H3BNY6_9AGAR</name>
<feature type="region of interest" description="Disordered" evidence="1">
    <location>
        <begin position="591"/>
        <end position="644"/>
    </location>
</feature>
<feature type="region of interest" description="Disordered" evidence="1">
    <location>
        <begin position="1"/>
        <end position="35"/>
    </location>
</feature>
<feature type="compositionally biased region" description="Acidic residues" evidence="1">
    <location>
        <begin position="198"/>
        <end position="222"/>
    </location>
</feature>
<feature type="region of interest" description="Disordered" evidence="1">
    <location>
        <begin position="547"/>
        <end position="577"/>
    </location>
</feature>
<organism evidence="2 3">
    <name type="scientific">Armillaria solidipes</name>
    <dbReference type="NCBI Taxonomy" id="1076256"/>
    <lineage>
        <taxon>Eukaryota</taxon>
        <taxon>Fungi</taxon>
        <taxon>Dikarya</taxon>
        <taxon>Basidiomycota</taxon>
        <taxon>Agaricomycotina</taxon>
        <taxon>Agaricomycetes</taxon>
        <taxon>Agaricomycetidae</taxon>
        <taxon>Agaricales</taxon>
        <taxon>Marasmiineae</taxon>
        <taxon>Physalacriaceae</taxon>
        <taxon>Armillaria</taxon>
    </lineage>
</organism>
<gene>
    <name evidence="2" type="ORF">ARMSODRAFT_955154</name>
</gene>
<dbReference type="CDD" id="cd18724">
    <property type="entry name" value="PIN_LabA-like"/>
    <property type="match status" value="1"/>
</dbReference>
<keyword evidence="3" id="KW-1185">Reference proteome</keyword>
<proteinExistence type="predicted"/>
<feature type="compositionally biased region" description="Basic residues" evidence="1">
    <location>
        <begin position="271"/>
        <end position="283"/>
    </location>
</feature>
<feature type="compositionally biased region" description="Gly residues" evidence="1">
    <location>
        <begin position="632"/>
        <end position="641"/>
    </location>
</feature>
<feature type="compositionally biased region" description="Polar residues" evidence="1">
    <location>
        <begin position="333"/>
        <end position="344"/>
    </location>
</feature>
<dbReference type="Proteomes" id="UP000218334">
    <property type="component" value="Unassembled WGS sequence"/>
</dbReference>
<feature type="compositionally biased region" description="Polar residues" evidence="1">
    <location>
        <begin position="1"/>
        <end position="33"/>
    </location>
</feature>
<dbReference type="AlphaFoldDB" id="A0A2H3BNY6"/>
<reference evidence="3" key="1">
    <citation type="journal article" date="2017" name="Nat. Ecol. Evol.">
        <title>Genome expansion and lineage-specific genetic innovations in the forest pathogenic fungi Armillaria.</title>
        <authorList>
            <person name="Sipos G."/>
            <person name="Prasanna A.N."/>
            <person name="Walter M.C."/>
            <person name="O'Connor E."/>
            <person name="Balint B."/>
            <person name="Krizsan K."/>
            <person name="Kiss B."/>
            <person name="Hess J."/>
            <person name="Varga T."/>
            <person name="Slot J."/>
            <person name="Riley R."/>
            <person name="Boka B."/>
            <person name="Rigling D."/>
            <person name="Barry K."/>
            <person name="Lee J."/>
            <person name="Mihaltcheva S."/>
            <person name="LaButti K."/>
            <person name="Lipzen A."/>
            <person name="Waldron R."/>
            <person name="Moloney N.M."/>
            <person name="Sperisen C."/>
            <person name="Kredics L."/>
            <person name="Vagvoelgyi C."/>
            <person name="Patrignani A."/>
            <person name="Fitzpatrick D."/>
            <person name="Nagy I."/>
            <person name="Doyle S."/>
            <person name="Anderson J.B."/>
            <person name="Grigoriev I.V."/>
            <person name="Gueldener U."/>
            <person name="Muensterkoetter M."/>
            <person name="Nagy L.G."/>
        </authorList>
    </citation>
    <scope>NUCLEOTIDE SEQUENCE [LARGE SCALE GENOMIC DNA]</scope>
    <source>
        <strain evidence="3">28-4</strain>
    </source>
</reference>
<evidence type="ECO:0008006" key="4">
    <source>
        <dbReference type="Google" id="ProtNLM"/>
    </source>
</evidence>
<feature type="compositionally biased region" description="Polar residues" evidence="1">
    <location>
        <begin position="593"/>
        <end position="610"/>
    </location>
</feature>
<feature type="compositionally biased region" description="Basic and acidic residues" evidence="1">
    <location>
        <begin position="551"/>
        <end position="560"/>
    </location>
</feature>
<feature type="compositionally biased region" description="Polar residues" evidence="1">
    <location>
        <begin position="180"/>
        <end position="193"/>
    </location>
</feature>
<feature type="region of interest" description="Disordered" evidence="1">
    <location>
        <begin position="249"/>
        <end position="366"/>
    </location>
</feature>
<feature type="compositionally biased region" description="Basic residues" evidence="1">
    <location>
        <begin position="348"/>
        <end position="359"/>
    </location>
</feature>
<feature type="region of interest" description="Disordered" evidence="1">
    <location>
        <begin position="124"/>
        <end position="222"/>
    </location>
</feature>
<evidence type="ECO:0000313" key="3">
    <source>
        <dbReference type="Proteomes" id="UP000218334"/>
    </source>
</evidence>
<feature type="compositionally biased region" description="Polar residues" evidence="1">
    <location>
        <begin position="152"/>
        <end position="163"/>
    </location>
</feature>
<feature type="compositionally biased region" description="Polar residues" evidence="1">
    <location>
        <begin position="287"/>
        <end position="308"/>
    </location>
</feature>
<dbReference type="STRING" id="1076256.A0A2H3BNY6"/>
<feature type="compositionally biased region" description="Low complexity" evidence="1">
    <location>
        <begin position="67"/>
        <end position="78"/>
    </location>
</feature>
<feature type="compositionally biased region" description="Low complexity" evidence="1">
    <location>
        <begin position="320"/>
        <end position="332"/>
    </location>
</feature>
<evidence type="ECO:0000313" key="2">
    <source>
        <dbReference type="EMBL" id="PBK71360.1"/>
    </source>
</evidence>
<dbReference type="EMBL" id="KZ293424">
    <property type="protein sequence ID" value="PBK71360.1"/>
    <property type="molecule type" value="Genomic_DNA"/>
</dbReference>
<feature type="region of interest" description="Disordered" evidence="1">
    <location>
        <begin position="53"/>
        <end position="104"/>
    </location>
</feature>